<evidence type="ECO:0000313" key="2">
    <source>
        <dbReference type="Proteomes" id="UP001143981"/>
    </source>
</evidence>
<sequence>LLVSMRYRLIGRHAAASKHDRLDGATTVIVDDDATRNLMLTLESRAVGAHDDSSGDGRLEWRIADIDYLLSSEQRIESEIAETSTA</sequence>
<feature type="non-terminal residue" evidence="1">
    <location>
        <position position="1"/>
    </location>
</feature>
<organism evidence="1 2">
    <name type="scientific">Coemansia biformis</name>
    <dbReference type="NCBI Taxonomy" id="1286918"/>
    <lineage>
        <taxon>Eukaryota</taxon>
        <taxon>Fungi</taxon>
        <taxon>Fungi incertae sedis</taxon>
        <taxon>Zoopagomycota</taxon>
        <taxon>Kickxellomycotina</taxon>
        <taxon>Kickxellomycetes</taxon>
        <taxon>Kickxellales</taxon>
        <taxon>Kickxellaceae</taxon>
        <taxon>Coemansia</taxon>
    </lineage>
</organism>
<reference evidence="1" key="1">
    <citation type="submission" date="2022-07" db="EMBL/GenBank/DDBJ databases">
        <title>Phylogenomic reconstructions and comparative analyses of Kickxellomycotina fungi.</title>
        <authorList>
            <person name="Reynolds N.K."/>
            <person name="Stajich J.E."/>
            <person name="Barry K."/>
            <person name="Grigoriev I.V."/>
            <person name="Crous P."/>
            <person name="Smith M.E."/>
        </authorList>
    </citation>
    <scope>NUCLEOTIDE SEQUENCE</scope>
    <source>
        <strain evidence="1">BCRC 34381</strain>
    </source>
</reference>
<keyword evidence="2" id="KW-1185">Reference proteome</keyword>
<dbReference type="EMBL" id="JANBOI010001454">
    <property type="protein sequence ID" value="KAJ1726622.1"/>
    <property type="molecule type" value="Genomic_DNA"/>
</dbReference>
<comment type="caution">
    <text evidence="1">The sequence shown here is derived from an EMBL/GenBank/DDBJ whole genome shotgun (WGS) entry which is preliminary data.</text>
</comment>
<protein>
    <submittedName>
        <fullName evidence="1">Uncharacterized protein</fullName>
    </submittedName>
</protein>
<gene>
    <name evidence="1" type="ORF">LPJ61_005060</name>
</gene>
<proteinExistence type="predicted"/>
<evidence type="ECO:0000313" key="1">
    <source>
        <dbReference type="EMBL" id="KAJ1726622.1"/>
    </source>
</evidence>
<accession>A0A9W7Y9H6</accession>
<dbReference type="AlphaFoldDB" id="A0A9W7Y9H6"/>
<name>A0A9W7Y9H6_9FUNG</name>
<dbReference type="Proteomes" id="UP001143981">
    <property type="component" value="Unassembled WGS sequence"/>
</dbReference>
<dbReference type="OrthoDB" id="5582580at2759"/>